<reference evidence="4" key="1">
    <citation type="journal article" date="2013" name="Stand. Genomic Sci.">
        <title>Complete genome sequence of the halophilic bacterium Spirochaeta africana type strain (Z-7692(T)) from the alkaline Lake Magadi in the East African Rift.</title>
        <authorList>
            <person name="Liolos K."/>
            <person name="Abt B."/>
            <person name="Scheuner C."/>
            <person name="Teshima H."/>
            <person name="Held B."/>
            <person name="Lapidus A."/>
            <person name="Nolan M."/>
            <person name="Lucas S."/>
            <person name="Deshpande S."/>
            <person name="Cheng J.F."/>
            <person name="Tapia R."/>
            <person name="Goodwin L.A."/>
            <person name="Pitluck S."/>
            <person name="Pagani I."/>
            <person name="Ivanova N."/>
            <person name="Mavromatis K."/>
            <person name="Mikhailova N."/>
            <person name="Huntemann M."/>
            <person name="Pati A."/>
            <person name="Chen A."/>
            <person name="Palaniappan K."/>
            <person name="Land M."/>
            <person name="Rohde M."/>
            <person name="Tindall B.J."/>
            <person name="Detter J.C."/>
            <person name="Goker M."/>
            <person name="Bristow J."/>
            <person name="Eisen J.A."/>
            <person name="Markowitz V."/>
            <person name="Hugenholtz P."/>
            <person name="Woyke T."/>
            <person name="Klenk H.P."/>
            <person name="Kyrpides N.C."/>
        </authorList>
    </citation>
    <scope>NUCLEOTIDE SEQUENCE</scope>
    <source>
        <strain evidence="4">ATCC 700263 / DSM 8902 / Z-7692</strain>
    </source>
</reference>
<dbReference type="PANTHER" id="PTHR36698:SF2">
    <property type="entry name" value="MCE_MLAD DOMAIN-CONTAINING PROTEIN"/>
    <property type="match status" value="1"/>
</dbReference>
<evidence type="ECO:0000259" key="2">
    <source>
        <dbReference type="Pfam" id="PF02470"/>
    </source>
</evidence>
<dbReference type="PATRIC" id="fig|889378.3.peg.514"/>
<feature type="domain" description="Mce/MlaD" evidence="2">
    <location>
        <begin position="48"/>
        <end position="118"/>
    </location>
</feature>
<dbReference type="eggNOG" id="COG1463">
    <property type="taxonomic scope" value="Bacteria"/>
</dbReference>
<dbReference type="KEGG" id="sfc:Spiaf_0504"/>
<dbReference type="AlphaFoldDB" id="H9UGG4"/>
<keyword evidence="1" id="KW-0472">Membrane</keyword>
<keyword evidence="4" id="KW-1185">Reference proteome</keyword>
<feature type="transmembrane region" description="Helical" evidence="1">
    <location>
        <begin position="12"/>
        <end position="31"/>
    </location>
</feature>
<evidence type="ECO:0000256" key="1">
    <source>
        <dbReference type="SAM" id="Phobius"/>
    </source>
</evidence>
<dbReference type="Proteomes" id="UP000007383">
    <property type="component" value="Chromosome"/>
</dbReference>
<dbReference type="RefSeq" id="WP_014454604.1">
    <property type="nucleotide sequence ID" value="NC_017098.1"/>
</dbReference>
<name>H9UGG4_SPIAZ</name>
<keyword evidence="1" id="KW-0812">Transmembrane</keyword>
<dbReference type="InterPro" id="IPR003399">
    <property type="entry name" value="Mce/MlaD"/>
</dbReference>
<dbReference type="Pfam" id="PF02470">
    <property type="entry name" value="MlaD"/>
    <property type="match status" value="1"/>
</dbReference>
<keyword evidence="1" id="KW-1133">Transmembrane helix</keyword>
<proteinExistence type="predicted"/>
<dbReference type="STRING" id="889378.Spiaf_0504"/>
<protein>
    <submittedName>
        <fullName evidence="3">ABC-type transport system involved in resistance to organic solvents, periplasmic component</fullName>
    </submittedName>
</protein>
<dbReference type="OrthoDB" id="9769132at2"/>
<accession>H9UGG4</accession>
<organism evidence="3 4">
    <name type="scientific">Spirochaeta africana (strain ATCC 700263 / DSM 8902 / Z-7692)</name>
    <dbReference type="NCBI Taxonomy" id="889378"/>
    <lineage>
        <taxon>Bacteria</taxon>
        <taxon>Pseudomonadati</taxon>
        <taxon>Spirochaetota</taxon>
        <taxon>Spirochaetia</taxon>
        <taxon>Spirochaetales</taxon>
        <taxon>Spirochaetaceae</taxon>
        <taxon>Spirochaeta</taxon>
    </lineage>
</organism>
<dbReference type="EMBL" id="CP003282">
    <property type="protein sequence ID" value="AFG36607.1"/>
    <property type="molecule type" value="Genomic_DNA"/>
</dbReference>
<evidence type="ECO:0000313" key="4">
    <source>
        <dbReference type="Proteomes" id="UP000007383"/>
    </source>
</evidence>
<evidence type="ECO:0000313" key="3">
    <source>
        <dbReference type="EMBL" id="AFG36607.1"/>
    </source>
</evidence>
<sequence length="352" mass="38295">MRLTTEQKIRLGIFWLVGGILTIGFFIWVLGDALLQSRDIYYIEFLDQPVSGLQLGSSVLYQGIQVGRVDDIRFDPEEPRRVTVVLSLQEGVPIKADVEAQLTMTGITGGRQIELIGGSRAAALLPPESYITPGTSLFDNITGDAQIIIAKVEQTLNNINLLLGPDNQQRVRSILAHVDETLAEAGEPLAASIVRLDSITEDLQQLAASAAVISARLEAVTGSPQFDSSLEAIAAGAADLQEITGRIRELTESPEWIGILQNAATTAERSAEISHNLAEIADTIAQVPLAEIAGETAVLLEQFGTTFNRMDMTIIRSSRDVLRSMEILNEILEDLSEFSRIISEDPSSLIRF</sequence>
<dbReference type="PANTHER" id="PTHR36698">
    <property type="entry name" value="BLL5892 PROTEIN"/>
    <property type="match status" value="1"/>
</dbReference>
<gene>
    <name evidence="3" type="ordered locus">Spiaf_0504</name>
</gene>
<dbReference type="HOGENOM" id="CLU_787338_0_0_12"/>